<proteinExistence type="predicted"/>
<evidence type="ECO:0000313" key="3">
    <source>
        <dbReference type="Proteomes" id="UP001499994"/>
    </source>
</evidence>
<reference evidence="3" key="1">
    <citation type="journal article" date="2019" name="Int. J. Syst. Evol. Microbiol.">
        <title>The Global Catalogue of Microorganisms (GCM) 10K type strain sequencing project: providing services to taxonomists for standard genome sequencing and annotation.</title>
        <authorList>
            <consortium name="The Broad Institute Genomics Platform"/>
            <consortium name="The Broad Institute Genome Sequencing Center for Infectious Disease"/>
            <person name="Wu L."/>
            <person name="Ma J."/>
        </authorList>
    </citation>
    <scope>NUCLEOTIDE SEQUENCE [LARGE SCALE GENOMIC DNA]</scope>
    <source>
        <strain evidence="3">JCM 17201</strain>
    </source>
</reference>
<organism evidence="2 3">
    <name type="scientific">Gibbsiella dentisursi</name>
    <dbReference type="NCBI Taxonomy" id="796890"/>
    <lineage>
        <taxon>Bacteria</taxon>
        <taxon>Pseudomonadati</taxon>
        <taxon>Pseudomonadota</taxon>
        <taxon>Gammaproteobacteria</taxon>
        <taxon>Enterobacterales</taxon>
        <taxon>Yersiniaceae</taxon>
        <taxon>Gibbsiella</taxon>
    </lineage>
</organism>
<feature type="region of interest" description="Disordered" evidence="1">
    <location>
        <begin position="49"/>
        <end position="70"/>
    </location>
</feature>
<name>A0ABP7L4H3_9GAMM</name>
<keyword evidence="3" id="KW-1185">Reference proteome</keyword>
<accession>A0ABP7L4H3</accession>
<comment type="caution">
    <text evidence="2">The sequence shown here is derived from an EMBL/GenBank/DDBJ whole genome shotgun (WGS) entry which is preliminary data.</text>
</comment>
<feature type="compositionally biased region" description="Polar residues" evidence="1">
    <location>
        <begin position="59"/>
        <end position="70"/>
    </location>
</feature>
<protein>
    <submittedName>
        <fullName evidence="2">Uncharacterized protein</fullName>
    </submittedName>
</protein>
<evidence type="ECO:0000313" key="2">
    <source>
        <dbReference type="EMBL" id="GAA3892990.1"/>
    </source>
</evidence>
<sequence>MNLVDQLAEYYRLSQHAEVQNGLCRWWLPQGEARIAYLRELLEPQLARNLSRKRLPPSATATTPGKSTPE</sequence>
<dbReference type="EMBL" id="BAABDG010000002">
    <property type="protein sequence ID" value="GAA3892990.1"/>
    <property type="molecule type" value="Genomic_DNA"/>
</dbReference>
<evidence type="ECO:0000256" key="1">
    <source>
        <dbReference type="SAM" id="MobiDB-lite"/>
    </source>
</evidence>
<dbReference type="Proteomes" id="UP001499994">
    <property type="component" value="Unassembled WGS sequence"/>
</dbReference>
<gene>
    <name evidence="2" type="ORF">GCM10022405_18090</name>
</gene>